<dbReference type="RefSeq" id="XP_069201850.1">
    <property type="nucleotide sequence ID" value="XM_069347246.1"/>
</dbReference>
<proteinExistence type="predicted"/>
<dbReference type="Proteomes" id="UP001562354">
    <property type="component" value="Unassembled WGS sequence"/>
</dbReference>
<dbReference type="EMBL" id="JBFMKM010000006">
    <property type="protein sequence ID" value="KAL1305577.1"/>
    <property type="molecule type" value="Genomic_DNA"/>
</dbReference>
<gene>
    <name evidence="2" type="ORF">AAFC00_007182</name>
</gene>
<comment type="caution">
    <text evidence="2">The sequence shown here is derived from an EMBL/GenBank/DDBJ whole genome shotgun (WGS) entry which is preliminary data.</text>
</comment>
<name>A0ABR3PHG4_9PEZI</name>
<accession>A0ABR3PHG4</accession>
<protein>
    <recommendedName>
        <fullName evidence="4">C2H2-type domain-containing protein</fullName>
    </recommendedName>
</protein>
<evidence type="ECO:0008006" key="4">
    <source>
        <dbReference type="Google" id="ProtNLM"/>
    </source>
</evidence>
<evidence type="ECO:0000256" key="1">
    <source>
        <dbReference type="SAM" id="MobiDB-lite"/>
    </source>
</evidence>
<reference evidence="2 3" key="1">
    <citation type="submission" date="2024-07" db="EMBL/GenBank/DDBJ databases">
        <title>Draft sequence of the Neodothiora populina.</title>
        <authorList>
            <person name="Drown D.D."/>
            <person name="Schuette U.S."/>
            <person name="Buechlein A.B."/>
            <person name="Rusch D.R."/>
            <person name="Winton L.W."/>
            <person name="Adams G.A."/>
        </authorList>
    </citation>
    <scope>NUCLEOTIDE SEQUENCE [LARGE SCALE GENOMIC DNA]</scope>
    <source>
        <strain evidence="2 3">CPC 39397</strain>
    </source>
</reference>
<sequence length="447" mass="50587">MSAKVPRTGHHDVRSFVTQSIEPTNDVIDVDAVLDPDLKRETRRSGAPSPEIDVAQEQLQWVAFDAGDFEDRNEPLMFLSPFTVKNSGRRTIRSKAIIPEEFITRVPYKSPCFPQQDEKGARVSADLMERLTENHRAAAAAANLVDLLTVDHHAASAAATKIANSDTNEDDTLDMVRAPGSDSVQWDNDPSFQLFLSRLDQEEHLRHHRFHPLSKYTSYDEENCTGCLKLVLPKGVSRPAKVAPALRDNHELWRRFWQARCSLDEEDVYSGRFCPVCMSRFEDITSEPSPSSHMESHRASHMKATVRKVSHAKEQNAPVDPIIMDSPFVQHLRFAKGDAKHKATRLERMCNLAENEVLEREEYCRICLMTFDYGSAEVVEHYRDHVKEDVKQDDDNFNAARLPAMSFEWSEADLLLALFSSSDNVKSNGHGKGKGKERAGEEQDNVV</sequence>
<dbReference type="GeneID" id="95980881"/>
<feature type="region of interest" description="Disordered" evidence="1">
    <location>
        <begin position="423"/>
        <end position="447"/>
    </location>
</feature>
<evidence type="ECO:0000313" key="3">
    <source>
        <dbReference type="Proteomes" id="UP001562354"/>
    </source>
</evidence>
<organism evidence="2 3">
    <name type="scientific">Neodothiora populina</name>
    <dbReference type="NCBI Taxonomy" id="2781224"/>
    <lineage>
        <taxon>Eukaryota</taxon>
        <taxon>Fungi</taxon>
        <taxon>Dikarya</taxon>
        <taxon>Ascomycota</taxon>
        <taxon>Pezizomycotina</taxon>
        <taxon>Dothideomycetes</taxon>
        <taxon>Dothideomycetidae</taxon>
        <taxon>Dothideales</taxon>
        <taxon>Dothioraceae</taxon>
        <taxon>Neodothiora</taxon>
    </lineage>
</organism>
<evidence type="ECO:0000313" key="2">
    <source>
        <dbReference type="EMBL" id="KAL1305577.1"/>
    </source>
</evidence>
<keyword evidence="3" id="KW-1185">Reference proteome</keyword>